<dbReference type="SUPFAM" id="SSF144232">
    <property type="entry name" value="HIT/MYND zinc finger-like"/>
    <property type="match status" value="1"/>
</dbReference>
<evidence type="ECO:0000256" key="4">
    <source>
        <dbReference type="ARBA" id="ARBA00022670"/>
    </source>
</evidence>
<dbReference type="Gene3D" id="3.90.70.10">
    <property type="entry name" value="Cysteine proteinases"/>
    <property type="match status" value="1"/>
</dbReference>
<keyword evidence="5" id="KW-0479">Metal-binding</keyword>
<dbReference type="InterPro" id="IPR018200">
    <property type="entry name" value="USP_CS"/>
</dbReference>
<keyword evidence="10" id="KW-0862">Zinc</keyword>
<comment type="caution">
    <text evidence="15">The sequence shown here is derived from an EMBL/GenBank/DDBJ whole genome shotgun (WGS) entry which is preliminary data.</text>
</comment>
<evidence type="ECO:0000313" key="15">
    <source>
        <dbReference type="EMBL" id="KAI3437821.1"/>
    </source>
</evidence>
<dbReference type="EMBL" id="SIDB01000001">
    <property type="protein sequence ID" value="KAI3437821.1"/>
    <property type="molecule type" value="Genomic_DNA"/>
</dbReference>
<feature type="compositionally biased region" description="Low complexity" evidence="12">
    <location>
        <begin position="79"/>
        <end position="97"/>
    </location>
</feature>
<dbReference type="GO" id="GO:0008270">
    <property type="term" value="F:zinc ion binding"/>
    <property type="evidence" value="ECO:0007669"/>
    <property type="project" value="UniProtKB-KW"/>
</dbReference>
<dbReference type="InterPro" id="IPR038765">
    <property type="entry name" value="Papain-like_cys_pep_sf"/>
</dbReference>
<dbReference type="InterPro" id="IPR028889">
    <property type="entry name" value="USP"/>
</dbReference>
<evidence type="ECO:0000313" key="16">
    <source>
        <dbReference type="Proteomes" id="UP001055712"/>
    </source>
</evidence>
<dbReference type="GO" id="GO:0006508">
    <property type="term" value="P:proteolysis"/>
    <property type="evidence" value="ECO:0007669"/>
    <property type="project" value="UniProtKB-KW"/>
</dbReference>
<dbReference type="InterPro" id="IPR050164">
    <property type="entry name" value="Peptidase_C19"/>
</dbReference>
<protein>
    <recommendedName>
        <fullName evidence="3">ubiquitinyl hydrolase 1</fullName>
        <ecNumber evidence="3">3.4.19.12</ecNumber>
    </recommendedName>
</protein>
<dbReference type="Pfam" id="PF01753">
    <property type="entry name" value="zf-MYND"/>
    <property type="match status" value="1"/>
</dbReference>
<dbReference type="PANTHER" id="PTHR24006:SF758">
    <property type="entry name" value="UBIQUITIN CARBOXYL-TERMINAL HYDROLASE 36"/>
    <property type="match status" value="1"/>
</dbReference>
<dbReference type="GO" id="GO:0005634">
    <property type="term" value="C:nucleus"/>
    <property type="evidence" value="ECO:0007669"/>
    <property type="project" value="TreeGrafter"/>
</dbReference>
<feature type="compositionally biased region" description="Acidic residues" evidence="12">
    <location>
        <begin position="667"/>
        <end position="680"/>
    </location>
</feature>
<evidence type="ECO:0000256" key="9">
    <source>
        <dbReference type="ARBA" id="ARBA00022807"/>
    </source>
</evidence>
<sequence length="1000" mass="103285">MANDSRKLLGGKGVSHTECASCRAAAPAHRCSGCGDACYCSRQCQQQHWAQGHKHECKKLRKQRQQAEQLRPDARAVTGAKEAAAGGMSSAAQGKGSNSLPPIANQVLFPDDRYAGLAAAPPQRQLPLGLHNVGNSCYANSLLQALLATPPLAAYLVSGEHGRGCLKASASDWCVLCELESLAQGAYSGDGSASVLNPRPLLRHVKRLGKQFTYGRQEDSHELYLRMLEAVEAVQLREAGGSARYDPRSRETTFIHRVFAGYTRNQVECRACGHISRTYDCCSSLTLEVSPRIASLEAALRSFTAVERLDGANRYKCDGCHAYVAADKSTRLEAAPHMLQICLKRFAVGRFSKITSRLSFPEQLDLAPYMAEGCLDSRPVQYSLYAVVVHIDHSRSTDSGHYIAYVKSGGSWYRCDDARVTPVGVAKVLAAGAYLLFYQRDVPRPIVVAAGSSTDGDAPCAATTTAAAGDAGDAATEAGHGVVSSSPTLQASSKAVEAANRGAAGSADSPGSRHGVLSYLTTAPGVAQLDLELPEQDDTAPLLQQTAAVAGQGGGGAQQQQAQQQQQQQQAGSLGSSSAQQQARQQQVSSHGSSSVRELEDTAEAAAAAAREEVAALLQEQAGYSSAAATAASGSSSRSSSNADFGSSANPFDLLGLEGSSKGDGSVSDDTEAEAGLEAEAEAKAEADAEGNAYGEVKVEEIHPEAGVEADSQSDEAQDEILSSSGLVAGHSEQAFAASAAAGSGTEGARPDSQASQQPPAEMVAGGGGASSIDAETFERRQSAEALASGMCKLAAQQQATVQQQPAIRSKLRTSKEQQPPAAAAATDAQMAPAVAAGMPSCSSAACAAALAAAVSRGVTNEGLPGGESACEPRSASPSIAAGAQDAGAMQHSSSSSSGVAATTSQAAPCTPKHRASLVALSTGQRALHLSVTLPGVQLAAQVDWKLEGQRNGVSQHFSLRAEQYALRLPLPVPVNGKEGAATWAPAGPELVVTWPVVLA</sequence>
<dbReference type="InterPro" id="IPR001394">
    <property type="entry name" value="Peptidase_C19_UCH"/>
</dbReference>
<feature type="region of interest" description="Disordered" evidence="12">
    <location>
        <begin position="656"/>
        <end position="771"/>
    </location>
</feature>
<feature type="region of interest" description="Disordered" evidence="12">
    <location>
        <begin position="864"/>
        <end position="908"/>
    </location>
</feature>
<evidence type="ECO:0000256" key="11">
    <source>
        <dbReference type="PROSITE-ProRule" id="PRU00134"/>
    </source>
</evidence>
<dbReference type="PROSITE" id="PS50235">
    <property type="entry name" value="USP_3"/>
    <property type="match status" value="1"/>
</dbReference>
<accession>A0A9D4TZ24</accession>
<dbReference type="SUPFAM" id="SSF54001">
    <property type="entry name" value="Cysteine proteinases"/>
    <property type="match status" value="1"/>
</dbReference>
<gene>
    <name evidence="15" type="ORF">D9Q98_000268</name>
</gene>
<keyword evidence="9" id="KW-0788">Thiol protease</keyword>
<keyword evidence="4" id="KW-0645">Protease</keyword>
<comment type="catalytic activity">
    <reaction evidence="1">
        <text>Thiol-dependent hydrolysis of ester, thioester, amide, peptide and isopeptide bonds formed by the C-terminal Gly of ubiquitin (a 76-residue protein attached to proteins as an intracellular targeting signal).</text>
        <dbReference type="EC" id="3.4.19.12"/>
    </reaction>
</comment>
<keyword evidence="8" id="KW-0378">Hydrolase</keyword>
<feature type="region of interest" description="Disordered" evidence="12">
    <location>
        <begin position="68"/>
        <end position="98"/>
    </location>
</feature>
<feature type="compositionally biased region" description="Low complexity" evidence="12">
    <location>
        <begin position="887"/>
        <end position="908"/>
    </location>
</feature>
<feature type="domain" description="USP" evidence="13">
    <location>
        <begin position="128"/>
        <end position="441"/>
    </location>
</feature>
<organism evidence="15 16">
    <name type="scientific">Chlorella vulgaris</name>
    <name type="common">Green alga</name>
    <dbReference type="NCBI Taxonomy" id="3077"/>
    <lineage>
        <taxon>Eukaryota</taxon>
        <taxon>Viridiplantae</taxon>
        <taxon>Chlorophyta</taxon>
        <taxon>core chlorophytes</taxon>
        <taxon>Trebouxiophyceae</taxon>
        <taxon>Chlorellales</taxon>
        <taxon>Chlorellaceae</taxon>
        <taxon>Chlorella clade</taxon>
        <taxon>Chlorella</taxon>
    </lineage>
</organism>
<evidence type="ECO:0000256" key="7">
    <source>
        <dbReference type="ARBA" id="ARBA00022786"/>
    </source>
</evidence>
<evidence type="ECO:0000259" key="14">
    <source>
        <dbReference type="PROSITE" id="PS50865"/>
    </source>
</evidence>
<dbReference type="GO" id="GO:0004843">
    <property type="term" value="F:cysteine-type deubiquitinase activity"/>
    <property type="evidence" value="ECO:0007669"/>
    <property type="project" value="UniProtKB-EC"/>
</dbReference>
<feature type="domain" description="MYND-type" evidence="14">
    <location>
        <begin position="19"/>
        <end position="57"/>
    </location>
</feature>
<dbReference type="PROSITE" id="PS00972">
    <property type="entry name" value="USP_1"/>
    <property type="match status" value="1"/>
</dbReference>
<feature type="compositionally biased region" description="Basic and acidic residues" evidence="12">
    <location>
        <begin position="697"/>
        <end position="706"/>
    </location>
</feature>
<dbReference type="AlphaFoldDB" id="A0A9D4TZ24"/>
<name>A0A9D4TZ24_CHLVU</name>
<keyword evidence="6 11" id="KW-0863">Zinc-finger</keyword>
<proteinExistence type="inferred from homology"/>
<evidence type="ECO:0000256" key="5">
    <source>
        <dbReference type="ARBA" id="ARBA00022723"/>
    </source>
</evidence>
<evidence type="ECO:0000256" key="3">
    <source>
        <dbReference type="ARBA" id="ARBA00012759"/>
    </source>
</evidence>
<evidence type="ECO:0000256" key="2">
    <source>
        <dbReference type="ARBA" id="ARBA00009085"/>
    </source>
</evidence>
<dbReference type="InterPro" id="IPR002893">
    <property type="entry name" value="Znf_MYND"/>
</dbReference>
<dbReference type="PANTHER" id="PTHR24006">
    <property type="entry name" value="UBIQUITIN CARBOXYL-TERMINAL HYDROLASE"/>
    <property type="match status" value="1"/>
</dbReference>
<keyword evidence="7" id="KW-0833">Ubl conjugation pathway</keyword>
<dbReference type="Gene3D" id="6.10.140.2220">
    <property type="match status" value="1"/>
</dbReference>
<feature type="region of interest" description="Disordered" evidence="12">
    <location>
        <begin position="493"/>
        <end position="516"/>
    </location>
</feature>
<reference evidence="15" key="1">
    <citation type="journal article" date="2019" name="Plant J.">
        <title>Chlorella vulgaris genome assembly and annotation reveals the molecular basis for metabolic acclimation to high light conditions.</title>
        <authorList>
            <person name="Cecchin M."/>
            <person name="Marcolungo L."/>
            <person name="Rossato M."/>
            <person name="Girolomoni L."/>
            <person name="Cosentino E."/>
            <person name="Cuine S."/>
            <person name="Li-Beisson Y."/>
            <person name="Delledonne M."/>
            <person name="Ballottari M."/>
        </authorList>
    </citation>
    <scope>NUCLEOTIDE SEQUENCE</scope>
    <source>
        <strain evidence="15">211/11P</strain>
    </source>
</reference>
<keyword evidence="16" id="KW-1185">Reference proteome</keyword>
<evidence type="ECO:0000256" key="12">
    <source>
        <dbReference type="SAM" id="MobiDB-lite"/>
    </source>
</evidence>
<dbReference type="GO" id="GO:0016579">
    <property type="term" value="P:protein deubiquitination"/>
    <property type="evidence" value="ECO:0007669"/>
    <property type="project" value="InterPro"/>
</dbReference>
<evidence type="ECO:0000259" key="13">
    <source>
        <dbReference type="PROSITE" id="PS50235"/>
    </source>
</evidence>
<dbReference type="Proteomes" id="UP001055712">
    <property type="component" value="Unassembled WGS sequence"/>
</dbReference>
<feature type="region of interest" description="Disordered" evidence="12">
    <location>
        <begin position="549"/>
        <end position="607"/>
    </location>
</feature>
<feature type="compositionally biased region" description="Low complexity" evidence="12">
    <location>
        <begin position="558"/>
        <end position="596"/>
    </location>
</feature>
<dbReference type="EC" id="3.4.19.12" evidence="3"/>
<dbReference type="Pfam" id="PF00443">
    <property type="entry name" value="UCH"/>
    <property type="match status" value="1"/>
</dbReference>
<evidence type="ECO:0000256" key="6">
    <source>
        <dbReference type="ARBA" id="ARBA00022771"/>
    </source>
</evidence>
<evidence type="ECO:0000256" key="10">
    <source>
        <dbReference type="ARBA" id="ARBA00022833"/>
    </source>
</evidence>
<dbReference type="OrthoDB" id="10251254at2759"/>
<evidence type="ECO:0000256" key="8">
    <source>
        <dbReference type="ARBA" id="ARBA00022801"/>
    </source>
</evidence>
<reference evidence="15" key="2">
    <citation type="submission" date="2020-11" db="EMBL/GenBank/DDBJ databases">
        <authorList>
            <person name="Cecchin M."/>
            <person name="Marcolungo L."/>
            <person name="Rossato M."/>
            <person name="Girolomoni L."/>
            <person name="Cosentino E."/>
            <person name="Cuine S."/>
            <person name="Li-Beisson Y."/>
            <person name="Delledonne M."/>
            <person name="Ballottari M."/>
        </authorList>
    </citation>
    <scope>NUCLEOTIDE SEQUENCE</scope>
    <source>
        <strain evidence="15">211/11P</strain>
        <tissue evidence="15">Whole cell</tissue>
    </source>
</reference>
<comment type="similarity">
    <text evidence="2">Belongs to the peptidase C19 family.</text>
</comment>
<evidence type="ECO:0000256" key="1">
    <source>
        <dbReference type="ARBA" id="ARBA00000707"/>
    </source>
</evidence>
<dbReference type="PROSITE" id="PS50865">
    <property type="entry name" value="ZF_MYND_2"/>
    <property type="match status" value="1"/>
</dbReference>
<dbReference type="GO" id="GO:0005829">
    <property type="term" value="C:cytosol"/>
    <property type="evidence" value="ECO:0007669"/>
    <property type="project" value="TreeGrafter"/>
</dbReference>
<feature type="compositionally biased region" description="Low complexity" evidence="12">
    <location>
        <begin position="729"/>
        <end position="748"/>
    </location>
</feature>
<feature type="region of interest" description="Disordered" evidence="12">
    <location>
        <begin position="805"/>
        <end position="826"/>
    </location>
</feature>